<evidence type="ECO:0000313" key="8">
    <source>
        <dbReference type="EMBL" id="KRG63338.1"/>
    </source>
</evidence>
<feature type="domain" description="Cytochrome c" evidence="7">
    <location>
        <begin position="187"/>
        <end position="280"/>
    </location>
</feature>
<keyword evidence="9" id="KW-1185">Reference proteome</keyword>
<dbReference type="Pfam" id="PF13442">
    <property type="entry name" value="Cytochrome_CBB3"/>
    <property type="match status" value="1"/>
</dbReference>
<dbReference type="PATRIC" id="fig|405444.3.peg.1628"/>
<evidence type="ECO:0000256" key="3">
    <source>
        <dbReference type="ARBA" id="ARBA00023004"/>
    </source>
</evidence>
<proteinExistence type="predicted"/>
<evidence type="ECO:0000259" key="7">
    <source>
        <dbReference type="PROSITE" id="PS51007"/>
    </source>
</evidence>
<comment type="caution">
    <text evidence="8">The sequence shown here is derived from an EMBL/GenBank/DDBJ whole genome shotgun (WGS) entry which is preliminary data.</text>
</comment>
<dbReference type="Pfam" id="PF21342">
    <property type="entry name" value="SoxA-TsdA_cyt-c"/>
    <property type="match status" value="1"/>
</dbReference>
<dbReference type="STRING" id="405444.ABB26_12655"/>
<name>A0A0R0CA06_9GAMM</name>
<sequence>MKIKLMIAAAVMALAVSAGAAAWYAHMHPNLDAPAPVPMDILDKQGTVIGHYLAPSAEEIAALANAESVMLGRRLLSDTARLLPDNVGNGLNCNSCHMAQGRVALRNHYINTGSTYPRYMPRPGKEIDLPERINGCFVRSMNGAKLPVESQEMQAMLAYMRWLGTGVPQGAKVSGKTEGPIDTSLQPDMARGEVIYAAQCASCHGDNGEGMKDQFNEYIFPPLWGDASFNIGAGMARLYKAAGFVKHNMPLGVKREPPYGQGVMSDQDAVDVAEYFIKKPRPDFAGKANDWPRDKKPKDARY</sequence>
<protein>
    <submittedName>
        <fullName evidence="8">Cytochrome C</fullName>
    </submittedName>
</protein>
<evidence type="ECO:0000256" key="1">
    <source>
        <dbReference type="ARBA" id="ARBA00022617"/>
    </source>
</evidence>
<dbReference type="GO" id="GO:0020037">
    <property type="term" value="F:heme binding"/>
    <property type="evidence" value="ECO:0007669"/>
    <property type="project" value="InterPro"/>
</dbReference>
<evidence type="ECO:0000256" key="4">
    <source>
        <dbReference type="PROSITE-ProRule" id="PRU00433"/>
    </source>
</evidence>
<dbReference type="SUPFAM" id="SSF46626">
    <property type="entry name" value="Cytochrome c"/>
    <property type="match status" value="2"/>
</dbReference>
<dbReference type="InterPro" id="IPR009056">
    <property type="entry name" value="Cyt_c-like_dom"/>
</dbReference>
<accession>A0A0R0CA06</accession>
<dbReference type="GO" id="GO:0046872">
    <property type="term" value="F:metal ion binding"/>
    <property type="evidence" value="ECO:0007669"/>
    <property type="project" value="UniProtKB-KW"/>
</dbReference>
<gene>
    <name evidence="8" type="ORF">ABB26_12655</name>
</gene>
<dbReference type="AlphaFoldDB" id="A0A0R0CA06"/>
<dbReference type="InterPro" id="IPR051459">
    <property type="entry name" value="Cytochrome_c-type_DH"/>
</dbReference>
<evidence type="ECO:0000313" key="9">
    <source>
        <dbReference type="Proteomes" id="UP000050864"/>
    </source>
</evidence>
<dbReference type="PANTHER" id="PTHR35008:SF4">
    <property type="entry name" value="BLL4482 PROTEIN"/>
    <property type="match status" value="1"/>
</dbReference>
<reference evidence="8 9" key="1">
    <citation type="submission" date="2015-05" db="EMBL/GenBank/DDBJ databases">
        <title>Genome sequencing and analysis of members of genus Stenotrophomonas.</title>
        <authorList>
            <person name="Patil P.P."/>
            <person name="Midha S."/>
            <person name="Patil P.B."/>
        </authorList>
    </citation>
    <scope>NUCLEOTIDE SEQUENCE [LARGE SCALE GENOMIC DNA]</scope>
    <source>
        <strain evidence="8 9">DSM 18929</strain>
    </source>
</reference>
<feature type="region of interest" description="Disordered" evidence="5">
    <location>
        <begin position="282"/>
        <end position="302"/>
    </location>
</feature>
<evidence type="ECO:0000256" key="2">
    <source>
        <dbReference type="ARBA" id="ARBA00022723"/>
    </source>
</evidence>
<evidence type="ECO:0000256" key="6">
    <source>
        <dbReference type="SAM" id="SignalP"/>
    </source>
</evidence>
<evidence type="ECO:0000256" key="5">
    <source>
        <dbReference type="SAM" id="MobiDB-lite"/>
    </source>
</evidence>
<dbReference type="EMBL" id="LDJI01000024">
    <property type="protein sequence ID" value="KRG63338.1"/>
    <property type="molecule type" value="Genomic_DNA"/>
</dbReference>
<keyword evidence="1 4" id="KW-0349">Heme</keyword>
<dbReference type="Proteomes" id="UP000050864">
    <property type="component" value="Unassembled WGS sequence"/>
</dbReference>
<feature type="signal peptide" evidence="6">
    <location>
        <begin position="1"/>
        <end position="20"/>
    </location>
</feature>
<feature type="chain" id="PRO_5006393747" evidence="6">
    <location>
        <begin position="21"/>
        <end position="302"/>
    </location>
</feature>
<dbReference type="PANTHER" id="PTHR35008">
    <property type="entry name" value="BLL4482 PROTEIN-RELATED"/>
    <property type="match status" value="1"/>
</dbReference>
<dbReference type="RefSeq" id="WP_057634679.1">
    <property type="nucleotide sequence ID" value="NZ_LDJI01000024.1"/>
</dbReference>
<dbReference type="OrthoDB" id="8215804at2"/>
<dbReference type="GO" id="GO:0009055">
    <property type="term" value="F:electron transfer activity"/>
    <property type="evidence" value="ECO:0007669"/>
    <property type="project" value="InterPro"/>
</dbReference>
<keyword evidence="2 4" id="KW-0479">Metal-binding</keyword>
<dbReference type="InterPro" id="IPR036909">
    <property type="entry name" value="Cyt_c-like_dom_sf"/>
</dbReference>
<keyword evidence="3 4" id="KW-0408">Iron</keyword>
<dbReference type="PROSITE" id="PS51007">
    <property type="entry name" value="CYTC"/>
    <property type="match status" value="1"/>
</dbReference>
<organism evidence="8 9">
    <name type="scientific">Stenotrophomonas humi</name>
    <dbReference type="NCBI Taxonomy" id="405444"/>
    <lineage>
        <taxon>Bacteria</taxon>
        <taxon>Pseudomonadati</taxon>
        <taxon>Pseudomonadota</taxon>
        <taxon>Gammaproteobacteria</taxon>
        <taxon>Lysobacterales</taxon>
        <taxon>Lysobacteraceae</taxon>
        <taxon>Stenotrophomonas</taxon>
    </lineage>
</organism>
<keyword evidence="6" id="KW-0732">Signal</keyword>
<dbReference type="Gene3D" id="1.10.760.10">
    <property type="entry name" value="Cytochrome c-like domain"/>
    <property type="match status" value="2"/>
</dbReference>